<reference evidence="1" key="1">
    <citation type="submission" date="2021-06" db="EMBL/GenBank/DDBJ databases">
        <title>Comparative genomics, transcriptomics and evolutionary studies reveal genomic signatures of adaptation to plant cell wall in hemibiotrophic fungi.</title>
        <authorList>
            <consortium name="DOE Joint Genome Institute"/>
            <person name="Baroncelli R."/>
            <person name="Diaz J.F."/>
            <person name="Benocci T."/>
            <person name="Peng M."/>
            <person name="Battaglia E."/>
            <person name="Haridas S."/>
            <person name="Andreopoulos W."/>
            <person name="Labutti K."/>
            <person name="Pangilinan J."/>
            <person name="Floch G.L."/>
            <person name="Makela M.R."/>
            <person name="Henrissat B."/>
            <person name="Grigoriev I.V."/>
            <person name="Crouch J.A."/>
            <person name="De Vries R.P."/>
            <person name="Sukno S.A."/>
            <person name="Thon M.R."/>
        </authorList>
    </citation>
    <scope>NUCLEOTIDE SEQUENCE</scope>
    <source>
        <strain evidence="1">CBS 125086</strain>
    </source>
</reference>
<evidence type="ECO:0000313" key="2">
    <source>
        <dbReference type="Proteomes" id="UP001230504"/>
    </source>
</evidence>
<protein>
    <submittedName>
        <fullName evidence="1">Uncharacterized protein</fullName>
    </submittedName>
</protein>
<dbReference type="RefSeq" id="XP_060413290.1">
    <property type="nucleotide sequence ID" value="XM_060557999.1"/>
</dbReference>
<proteinExistence type="predicted"/>
<organism evidence="1 2">
    <name type="scientific">Colletotrichum navitas</name>
    <dbReference type="NCBI Taxonomy" id="681940"/>
    <lineage>
        <taxon>Eukaryota</taxon>
        <taxon>Fungi</taxon>
        <taxon>Dikarya</taxon>
        <taxon>Ascomycota</taxon>
        <taxon>Pezizomycotina</taxon>
        <taxon>Sordariomycetes</taxon>
        <taxon>Hypocreomycetidae</taxon>
        <taxon>Glomerellales</taxon>
        <taxon>Glomerellaceae</taxon>
        <taxon>Colletotrichum</taxon>
        <taxon>Colletotrichum graminicola species complex</taxon>
    </lineage>
</organism>
<dbReference type="EMBL" id="JAHLJV010000036">
    <property type="protein sequence ID" value="KAK1589753.1"/>
    <property type="molecule type" value="Genomic_DNA"/>
</dbReference>
<dbReference type="AlphaFoldDB" id="A0AAD8PX67"/>
<gene>
    <name evidence="1" type="ORF">LY79DRAFT_556226</name>
</gene>
<accession>A0AAD8PX67</accession>
<evidence type="ECO:0000313" key="1">
    <source>
        <dbReference type="EMBL" id="KAK1589753.1"/>
    </source>
</evidence>
<dbReference type="Proteomes" id="UP001230504">
    <property type="component" value="Unassembled WGS sequence"/>
</dbReference>
<name>A0AAD8PX67_9PEZI</name>
<sequence>MLTRPRGRKISVVGWREARKRHRRQLLASSSRTLIGNPLILSPSLLYLETYARVFVNFQSAAACCA</sequence>
<comment type="caution">
    <text evidence="1">The sequence shown here is derived from an EMBL/GenBank/DDBJ whole genome shotgun (WGS) entry which is preliminary data.</text>
</comment>
<keyword evidence="2" id="KW-1185">Reference proteome</keyword>
<dbReference type="GeneID" id="85442239"/>